<dbReference type="PANTHER" id="PTHR34930">
    <property type="entry name" value="GEO05313P1"/>
    <property type="match status" value="1"/>
</dbReference>
<keyword evidence="5" id="KW-0597">Phosphoprotein</keyword>
<evidence type="ECO:0000256" key="2">
    <source>
        <dbReference type="ARBA" id="ARBA00004496"/>
    </source>
</evidence>
<dbReference type="OMA" id="VWTQRRE"/>
<evidence type="ECO:0000256" key="3">
    <source>
        <dbReference type="ARBA" id="ARBA00008329"/>
    </source>
</evidence>
<evidence type="ECO:0000256" key="7">
    <source>
        <dbReference type="SAM" id="MobiDB-lite"/>
    </source>
</evidence>
<name>A0A8I5UTK9_PONAB</name>
<protein>
    <submittedName>
        <fullName evidence="8">Jupiter microtubule associated homolog 1</fullName>
    </submittedName>
</protein>
<reference evidence="8" key="2">
    <citation type="submission" date="2025-08" db="UniProtKB">
        <authorList>
            <consortium name="Ensembl"/>
        </authorList>
    </citation>
    <scope>IDENTIFICATION</scope>
</reference>
<feature type="compositionally biased region" description="Pro residues" evidence="7">
    <location>
        <begin position="125"/>
        <end position="138"/>
    </location>
</feature>
<keyword evidence="9" id="KW-1185">Reference proteome</keyword>
<reference evidence="8" key="3">
    <citation type="submission" date="2025-09" db="UniProtKB">
        <authorList>
            <consortium name="Ensembl"/>
        </authorList>
    </citation>
    <scope>IDENTIFICATION</scope>
</reference>
<evidence type="ECO:0000313" key="9">
    <source>
        <dbReference type="Proteomes" id="UP000001595"/>
    </source>
</evidence>
<comment type="similarity">
    <text evidence="3">Belongs to the JUPITER family.</text>
</comment>
<dbReference type="AlphaFoldDB" id="A0A8I5UTK9"/>
<feature type="compositionally biased region" description="Low complexity" evidence="7">
    <location>
        <begin position="139"/>
        <end position="148"/>
    </location>
</feature>
<dbReference type="Pfam" id="PF17054">
    <property type="entry name" value="JUPITER"/>
    <property type="match status" value="1"/>
</dbReference>
<organism evidence="8 9">
    <name type="scientific">Pongo abelii</name>
    <name type="common">Sumatran orangutan</name>
    <name type="synonym">Pongo pygmaeus abelii</name>
    <dbReference type="NCBI Taxonomy" id="9601"/>
    <lineage>
        <taxon>Eukaryota</taxon>
        <taxon>Metazoa</taxon>
        <taxon>Chordata</taxon>
        <taxon>Craniata</taxon>
        <taxon>Vertebrata</taxon>
        <taxon>Euteleostomi</taxon>
        <taxon>Mammalia</taxon>
        <taxon>Eutheria</taxon>
        <taxon>Euarchontoglires</taxon>
        <taxon>Primates</taxon>
        <taxon>Haplorrhini</taxon>
        <taxon>Catarrhini</taxon>
        <taxon>Hominidae</taxon>
        <taxon>Pongo</taxon>
    </lineage>
</organism>
<proteinExistence type="inferred from homology"/>
<dbReference type="InterPro" id="IPR033335">
    <property type="entry name" value="JUPITER"/>
</dbReference>
<comment type="subcellular location">
    <subcellularLocation>
        <location evidence="2">Cytoplasm</location>
    </subcellularLocation>
    <subcellularLocation>
        <location evidence="1">Nucleus</location>
    </subcellularLocation>
</comment>
<feature type="compositionally biased region" description="Low complexity" evidence="7">
    <location>
        <begin position="60"/>
        <end position="71"/>
    </location>
</feature>
<evidence type="ECO:0000313" key="8">
    <source>
        <dbReference type="Ensembl" id="ENSPPYP00000043726.1"/>
    </source>
</evidence>
<feature type="region of interest" description="Disordered" evidence="7">
    <location>
        <begin position="1"/>
        <end position="148"/>
    </location>
</feature>
<dbReference type="GeneTree" id="ENSGT00940000164037"/>
<evidence type="ECO:0000256" key="1">
    <source>
        <dbReference type="ARBA" id="ARBA00004123"/>
    </source>
</evidence>
<feature type="compositionally biased region" description="Polar residues" evidence="7">
    <location>
        <begin position="47"/>
        <end position="59"/>
    </location>
</feature>
<evidence type="ECO:0000256" key="4">
    <source>
        <dbReference type="ARBA" id="ARBA00022490"/>
    </source>
</evidence>
<dbReference type="Proteomes" id="UP000001595">
    <property type="component" value="Chromosome 17"/>
</dbReference>
<feature type="compositionally biased region" description="Polar residues" evidence="7">
    <location>
        <begin position="80"/>
        <end position="91"/>
    </location>
</feature>
<gene>
    <name evidence="8" type="primary">JPT1</name>
</gene>
<dbReference type="Ensembl" id="ENSPPYT00000058229.1">
    <property type="protein sequence ID" value="ENSPPYP00000043726.1"/>
    <property type="gene ID" value="ENSPPYG00000036765.1"/>
</dbReference>
<evidence type="ECO:0000256" key="5">
    <source>
        <dbReference type="ARBA" id="ARBA00022553"/>
    </source>
</evidence>
<evidence type="ECO:0000256" key="6">
    <source>
        <dbReference type="ARBA" id="ARBA00023242"/>
    </source>
</evidence>
<accession>A0A8I5UTK9</accession>
<keyword evidence="4" id="KW-0963">Cytoplasm</keyword>
<keyword evidence="6" id="KW-0539">Nucleus</keyword>
<dbReference type="GO" id="GO:0005634">
    <property type="term" value="C:nucleus"/>
    <property type="evidence" value="ECO:0007669"/>
    <property type="project" value="UniProtKB-SubCell"/>
</dbReference>
<feature type="compositionally biased region" description="Basic and acidic residues" evidence="7">
    <location>
        <begin position="96"/>
        <end position="108"/>
    </location>
</feature>
<dbReference type="PANTHER" id="PTHR34930:SF4">
    <property type="entry name" value="JUPITER MICROTUBULE ASSOCIATED HOMOLOG 1"/>
    <property type="match status" value="1"/>
</dbReference>
<feature type="compositionally biased region" description="Polar residues" evidence="7">
    <location>
        <begin position="1"/>
        <end position="19"/>
    </location>
</feature>
<dbReference type="GO" id="GO:0005737">
    <property type="term" value="C:cytoplasm"/>
    <property type="evidence" value="ECO:0007669"/>
    <property type="project" value="UniProtKB-SubCell"/>
</dbReference>
<reference evidence="8 9" key="1">
    <citation type="submission" date="2008-02" db="EMBL/GenBank/DDBJ databases">
        <title>A 6x draft sequence assembly of the Pongo pygmaeus abelii genome.</title>
        <authorList>
            <person name="Wilson R.K."/>
            <person name="Mardis E."/>
        </authorList>
    </citation>
    <scope>NUCLEOTIDE SEQUENCE [LARGE SCALE GENOMIC DNA]</scope>
</reference>
<sequence length="175" mass="18619">MTTTTTFKGVDPNSRNSSRVLRPPGGGSNFSLGFDEPTEQPVRKNKMASNIFGTPEENQASWAKSAGAKSSGGREDLESSGLQRRNSSEASSGDFLDLKGEGDIHENVDTDLPGSLGQSEEKPVPAAPVPSPVAPAPVPSRRNPPGGKSSLVLVLERLFLLDCTDEINPLRPRYC</sequence>